<accession>A0AAV6TMM1</accession>
<proteinExistence type="predicted"/>
<reference evidence="1 2" key="1">
    <citation type="journal article" date="2022" name="Nat. Ecol. Evol.">
        <title>A masculinizing supergene underlies an exaggerated male reproductive morph in a spider.</title>
        <authorList>
            <person name="Hendrickx F."/>
            <person name="De Corte Z."/>
            <person name="Sonet G."/>
            <person name="Van Belleghem S.M."/>
            <person name="Kostlbacher S."/>
            <person name="Vangestel C."/>
        </authorList>
    </citation>
    <scope>NUCLEOTIDE SEQUENCE [LARGE SCALE GENOMIC DNA]</scope>
    <source>
        <strain evidence="1">W744_W776</strain>
    </source>
</reference>
<dbReference type="EMBL" id="JAFNEN010002122">
    <property type="protein sequence ID" value="KAG8173042.1"/>
    <property type="molecule type" value="Genomic_DNA"/>
</dbReference>
<protein>
    <submittedName>
        <fullName evidence="1">Uncharacterized protein</fullName>
    </submittedName>
</protein>
<comment type="caution">
    <text evidence="1">The sequence shown here is derived from an EMBL/GenBank/DDBJ whole genome shotgun (WGS) entry which is preliminary data.</text>
</comment>
<dbReference type="Proteomes" id="UP000827092">
    <property type="component" value="Unassembled WGS sequence"/>
</dbReference>
<evidence type="ECO:0000313" key="1">
    <source>
        <dbReference type="EMBL" id="KAG8173042.1"/>
    </source>
</evidence>
<organism evidence="1 2">
    <name type="scientific">Oedothorax gibbosus</name>
    <dbReference type="NCBI Taxonomy" id="931172"/>
    <lineage>
        <taxon>Eukaryota</taxon>
        <taxon>Metazoa</taxon>
        <taxon>Ecdysozoa</taxon>
        <taxon>Arthropoda</taxon>
        <taxon>Chelicerata</taxon>
        <taxon>Arachnida</taxon>
        <taxon>Araneae</taxon>
        <taxon>Araneomorphae</taxon>
        <taxon>Entelegynae</taxon>
        <taxon>Araneoidea</taxon>
        <taxon>Linyphiidae</taxon>
        <taxon>Erigoninae</taxon>
        <taxon>Oedothorax</taxon>
    </lineage>
</organism>
<evidence type="ECO:0000313" key="2">
    <source>
        <dbReference type="Proteomes" id="UP000827092"/>
    </source>
</evidence>
<dbReference type="AlphaFoldDB" id="A0AAV6TMM1"/>
<name>A0AAV6TMM1_9ARAC</name>
<sequence length="115" mass="13066">MAQSRPFPHVSVIFCVRKRSSAAEKSFLLPVNDSDDEMTGFLLSGLAREKFRSGVMRAENQEILFLGVGYFLVADVCTRELRVYRKKQEPVLENTNCRPDCDPPVISPQITCREL</sequence>
<keyword evidence="2" id="KW-1185">Reference proteome</keyword>
<gene>
    <name evidence="1" type="ORF">JTE90_018059</name>
</gene>